<dbReference type="EMBL" id="CM001880">
    <property type="protein sequence ID" value="EOY00232.1"/>
    <property type="molecule type" value="Genomic_DNA"/>
</dbReference>
<evidence type="ECO:0000313" key="2">
    <source>
        <dbReference type="Proteomes" id="UP000026915"/>
    </source>
</evidence>
<sequence length="115" mass="13114">MRVVKSDLSFAGLTKLVEDVIRRNVPVVYITIKESHTNVMSHNKAVQHGETVEVVMPFSDKTATLEDNTMTLEYDTTILEDNATFDERNEDLFLVDEDIFDDNSDDRLVDGMMIV</sequence>
<reference evidence="1 2" key="1">
    <citation type="journal article" date="2013" name="Genome Biol.">
        <title>The genome sequence of the most widely cultivated cacao type and its use to identify candidate genes regulating pod color.</title>
        <authorList>
            <person name="Motamayor J.C."/>
            <person name="Mockaitis K."/>
            <person name="Schmutz J."/>
            <person name="Haiminen N."/>
            <person name="Iii D.L."/>
            <person name="Cornejo O."/>
            <person name="Findley S.D."/>
            <person name="Zheng P."/>
            <person name="Utro F."/>
            <person name="Royaert S."/>
            <person name="Saski C."/>
            <person name="Jenkins J."/>
            <person name="Podicheti R."/>
            <person name="Zhao M."/>
            <person name="Scheffler B.E."/>
            <person name="Stack J.C."/>
            <person name="Feltus F.A."/>
            <person name="Mustiga G.M."/>
            <person name="Amores F."/>
            <person name="Phillips W."/>
            <person name="Marelli J.P."/>
            <person name="May G.D."/>
            <person name="Shapiro H."/>
            <person name="Ma J."/>
            <person name="Bustamante C.D."/>
            <person name="Schnell R.J."/>
            <person name="Main D."/>
            <person name="Gilbert D."/>
            <person name="Parida L."/>
            <person name="Kuhn D.N."/>
        </authorList>
    </citation>
    <scope>NUCLEOTIDE SEQUENCE [LARGE SCALE GENOMIC DNA]</scope>
    <source>
        <strain evidence="2">cv. Matina 1-6</strain>
    </source>
</reference>
<dbReference type="HOGENOM" id="CLU_2113366_0_0_1"/>
<dbReference type="Proteomes" id="UP000026915">
    <property type="component" value="Chromosome 2"/>
</dbReference>
<dbReference type="AlphaFoldDB" id="A0A061E7B8"/>
<evidence type="ECO:0000313" key="1">
    <source>
        <dbReference type="EMBL" id="EOY00232.1"/>
    </source>
</evidence>
<name>A0A061E7B8_THECC</name>
<proteinExistence type="predicted"/>
<gene>
    <name evidence="1" type="ORF">TCM_010036</name>
</gene>
<keyword evidence="2" id="KW-1185">Reference proteome</keyword>
<organism evidence="1 2">
    <name type="scientific">Theobroma cacao</name>
    <name type="common">Cacao</name>
    <name type="synonym">Cocoa</name>
    <dbReference type="NCBI Taxonomy" id="3641"/>
    <lineage>
        <taxon>Eukaryota</taxon>
        <taxon>Viridiplantae</taxon>
        <taxon>Streptophyta</taxon>
        <taxon>Embryophyta</taxon>
        <taxon>Tracheophyta</taxon>
        <taxon>Spermatophyta</taxon>
        <taxon>Magnoliopsida</taxon>
        <taxon>eudicotyledons</taxon>
        <taxon>Gunneridae</taxon>
        <taxon>Pentapetalae</taxon>
        <taxon>rosids</taxon>
        <taxon>malvids</taxon>
        <taxon>Malvales</taxon>
        <taxon>Malvaceae</taxon>
        <taxon>Byttnerioideae</taxon>
        <taxon>Theobroma</taxon>
    </lineage>
</organism>
<dbReference type="Gramene" id="EOY00232">
    <property type="protein sequence ID" value="EOY00232"/>
    <property type="gene ID" value="TCM_010036"/>
</dbReference>
<accession>A0A061E7B8</accession>
<dbReference type="InParanoid" id="A0A061E7B8"/>
<protein>
    <submittedName>
        <fullName evidence="1">Uncharacterized protein</fullName>
    </submittedName>
</protein>